<keyword evidence="3" id="KW-1185">Reference proteome</keyword>
<dbReference type="GO" id="GO:0016301">
    <property type="term" value="F:kinase activity"/>
    <property type="evidence" value="ECO:0007669"/>
    <property type="project" value="UniProtKB-KW"/>
</dbReference>
<dbReference type="Pfam" id="PF02223">
    <property type="entry name" value="Thymidylate_kin"/>
    <property type="match status" value="1"/>
</dbReference>
<feature type="domain" description="Thymidylate kinase-like" evidence="1">
    <location>
        <begin position="38"/>
        <end position="195"/>
    </location>
</feature>
<gene>
    <name evidence="2" type="ORF">SAMN02982922_2402</name>
</gene>
<dbReference type="Proteomes" id="UP000193083">
    <property type="component" value="Unassembled WGS sequence"/>
</dbReference>
<proteinExistence type="predicted"/>
<dbReference type="InterPro" id="IPR027417">
    <property type="entry name" value="P-loop_NTPase"/>
</dbReference>
<reference evidence="2 3" key="1">
    <citation type="submission" date="2017-04" db="EMBL/GenBank/DDBJ databases">
        <authorList>
            <person name="Afonso C.L."/>
            <person name="Miller P.J."/>
            <person name="Scott M.A."/>
            <person name="Spackman E."/>
            <person name="Goraichik I."/>
            <person name="Dimitrov K.M."/>
            <person name="Suarez D.L."/>
            <person name="Swayne D.E."/>
        </authorList>
    </citation>
    <scope>NUCLEOTIDE SEQUENCE [LARGE SCALE GENOMIC DNA]</scope>
    <source>
        <strain evidence="2 3">B5P</strain>
    </source>
</reference>
<evidence type="ECO:0000313" key="2">
    <source>
        <dbReference type="EMBL" id="SMH40739.1"/>
    </source>
</evidence>
<organism evidence="2 3">
    <name type="scientific">Mesorhizobium australicum</name>
    <dbReference type="NCBI Taxonomy" id="536018"/>
    <lineage>
        <taxon>Bacteria</taxon>
        <taxon>Pseudomonadati</taxon>
        <taxon>Pseudomonadota</taxon>
        <taxon>Alphaproteobacteria</taxon>
        <taxon>Hyphomicrobiales</taxon>
        <taxon>Phyllobacteriaceae</taxon>
        <taxon>Mesorhizobium</taxon>
    </lineage>
</organism>
<sequence length="248" mass="28619">MLRARLNVRSLKSLSGPLWFLAYRLRDQFKLRGLFVSISGPDGSGKTTVIREVAAQLETIFGAGEVRNAHFRPTVLPRIAKVAKKARAINTVDENYEQPHRAKPSGVIGSAMRLIYYWFDYLGGYFRHILPVLKRREVMLFDRYYFDMIADPSRSRIALPKRLMRVLGRLLPLPDYAFFIRVDPEEIRRRKQELTIERIVELNGQYEDLVRRGWLIPIENNGSPEEAAAAIVDCIIADRHAKAIRALR</sequence>
<protein>
    <submittedName>
        <fullName evidence="2">Thymidylate kinase</fullName>
    </submittedName>
</protein>
<keyword evidence="2" id="KW-0418">Kinase</keyword>
<dbReference type="SUPFAM" id="SSF52540">
    <property type="entry name" value="P-loop containing nucleoside triphosphate hydrolases"/>
    <property type="match status" value="1"/>
</dbReference>
<accession>A0A1X7NRC7</accession>
<keyword evidence="2" id="KW-0808">Transferase</keyword>
<dbReference type="Gene3D" id="3.40.50.300">
    <property type="entry name" value="P-loop containing nucleotide triphosphate hydrolases"/>
    <property type="match status" value="1"/>
</dbReference>
<name>A0A1X7NRC7_9HYPH</name>
<dbReference type="InterPro" id="IPR039430">
    <property type="entry name" value="Thymidylate_kin-like_dom"/>
</dbReference>
<evidence type="ECO:0000313" key="3">
    <source>
        <dbReference type="Proteomes" id="UP000193083"/>
    </source>
</evidence>
<dbReference type="EMBL" id="FXBL01000004">
    <property type="protein sequence ID" value="SMH40739.1"/>
    <property type="molecule type" value="Genomic_DNA"/>
</dbReference>
<dbReference type="AlphaFoldDB" id="A0A1X7NRC7"/>
<evidence type="ECO:0000259" key="1">
    <source>
        <dbReference type="Pfam" id="PF02223"/>
    </source>
</evidence>